<accession>A0AA40YM36</accession>
<name>A0AA40YM36_WEICO</name>
<evidence type="ECO:0000313" key="1">
    <source>
        <dbReference type="EMBL" id="MBJ7637950.1"/>
    </source>
</evidence>
<keyword evidence="2" id="KW-1185">Reference proteome</keyword>
<dbReference type="RefSeq" id="WP_199467943.1">
    <property type="nucleotide sequence ID" value="NZ_JAAOCP010000001.1"/>
</dbReference>
<dbReference type="Proteomes" id="UP000728106">
    <property type="component" value="Unassembled WGS sequence"/>
</dbReference>
<sequence>MENPELTQDAQRLAVLIYKQYKNKIDNGQSKQDAKNVGGLEELHSSLKIKYSEDDTLDLVRELSRNEYLEVMWANNTAVFIEIKSKLIIFGENKLANDIDDVLTWANKIVSILKP</sequence>
<dbReference type="EMBL" id="JAAOCP010000001">
    <property type="protein sequence ID" value="MBJ7637950.1"/>
    <property type="molecule type" value="Genomic_DNA"/>
</dbReference>
<evidence type="ECO:0000313" key="2">
    <source>
        <dbReference type="Proteomes" id="UP000728106"/>
    </source>
</evidence>
<organism evidence="1 2">
    <name type="scientific">Weissella confusa</name>
    <name type="common">Lactobacillus confusus</name>
    <dbReference type="NCBI Taxonomy" id="1583"/>
    <lineage>
        <taxon>Bacteria</taxon>
        <taxon>Bacillati</taxon>
        <taxon>Bacillota</taxon>
        <taxon>Bacilli</taxon>
        <taxon>Lactobacillales</taxon>
        <taxon>Lactobacillaceae</taxon>
        <taxon>Weissella</taxon>
    </lineage>
</organism>
<reference evidence="1 2" key="1">
    <citation type="journal article" date="2021" name="Int. J. Food Microbiol.">
        <title>Safety demonstration of a microbial species for use in the food chain: Weissella confusa.</title>
        <authorList>
            <person name="Bourdichon F."/>
            <person name="Patrone V."/>
            <person name="Fontana A."/>
            <person name="Milani G."/>
            <person name="Morelli L."/>
        </authorList>
    </citation>
    <scope>NUCLEOTIDE SEQUENCE [LARGE SCALE GENOMIC DNA]</scope>
    <source>
        <strain evidence="1 2">CCUG 43002</strain>
    </source>
</reference>
<comment type="caution">
    <text evidence="1">The sequence shown here is derived from an EMBL/GenBank/DDBJ whole genome shotgun (WGS) entry which is preliminary data.</text>
</comment>
<gene>
    <name evidence="1" type="ORF">HAU20_00750</name>
</gene>
<protein>
    <submittedName>
        <fullName evidence="1">Uncharacterized protein</fullName>
    </submittedName>
</protein>
<proteinExistence type="predicted"/>
<dbReference type="AlphaFoldDB" id="A0AA40YM36"/>